<dbReference type="EMBL" id="JACIFX010000003">
    <property type="protein sequence ID" value="MBB4228860.1"/>
    <property type="molecule type" value="Genomic_DNA"/>
</dbReference>
<organism evidence="1 2">
    <name type="scientific">Rhizobium mongolense</name>
    <dbReference type="NCBI Taxonomy" id="57676"/>
    <lineage>
        <taxon>Bacteria</taxon>
        <taxon>Pseudomonadati</taxon>
        <taxon>Pseudomonadota</taxon>
        <taxon>Alphaproteobacteria</taxon>
        <taxon>Hyphomicrobiales</taxon>
        <taxon>Rhizobiaceae</taxon>
        <taxon>Rhizobium/Agrobacterium group</taxon>
        <taxon>Rhizobium</taxon>
    </lineage>
</organism>
<accession>A0ABR6IMC4</accession>
<protein>
    <submittedName>
        <fullName evidence="1">Uncharacterized protein</fullName>
    </submittedName>
</protein>
<gene>
    <name evidence="1" type="ORF">GGD56_002702</name>
</gene>
<comment type="caution">
    <text evidence="1">The sequence shown here is derived from an EMBL/GenBank/DDBJ whole genome shotgun (WGS) entry which is preliminary data.</text>
</comment>
<keyword evidence="2" id="KW-1185">Reference proteome</keyword>
<evidence type="ECO:0000313" key="1">
    <source>
        <dbReference type="EMBL" id="MBB4228860.1"/>
    </source>
</evidence>
<dbReference type="Proteomes" id="UP000551353">
    <property type="component" value="Unassembled WGS sequence"/>
</dbReference>
<evidence type="ECO:0000313" key="2">
    <source>
        <dbReference type="Proteomes" id="UP000551353"/>
    </source>
</evidence>
<reference evidence="1 2" key="1">
    <citation type="submission" date="2020-08" db="EMBL/GenBank/DDBJ databases">
        <title>Genomic Encyclopedia of Type Strains, Phase IV (KMG-V): Genome sequencing to study the core and pangenomes of soil and plant-associated prokaryotes.</title>
        <authorList>
            <person name="Whitman W."/>
        </authorList>
    </citation>
    <scope>NUCLEOTIDE SEQUENCE [LARGE SCALE GENOMIC DNA]</scope>
    <source>
        <strain evidence="1 2">SEMIA 4087</strain>
    </source>
</reference>
<name>A0ABR6IMC4_9HYPH</name>
<proteinExistence type="predicted"/>
<sequence length="78" mass="8962">MNMLIKPLDAVTRLDDIRALRSRADFLCDRCDRRDNLVLVRHYIDGWVAVTDPPNVTADDILRLKTFFANRRTGSGTD</sequence>